<name>A0A067QS06_ZOONE</name>
<evidence type="ECO:0000259" key="7">
    <source>
        <dbReference type="Pfam" id="PF17917"/>
    </source>
</evidence>
<evidence type="ECO:0000256" key="2">
    <source>
        <dbReference type="ARBA" id="ARBA00022695"/>
    </source>
</evidence>
<dbReference type="Proteomes" id="UP000027135">
    <property type="component" value="Unassembled WGS sequence"/>
</dbReference>
<keyword evidence="2" id="KW-0548">Nucleotidyltransferase</keyword>
<proteinExistence type="predicted"/>
<evidence type="ECO:0000256" key="1">
    <source>
        <dbReference type="ARBA" id="ARBA00022679"/>
    </source>
</evidence>
<keyword evidence="1" id="KW-0808">Transferase</keyword>
<dbReference type="GO" id="GO:0004519">
    <property type="term" value="F:endonuclease activity"/>
    <property type="evidence" value="ECO:0007669"/>
    <property type="project" value="UniProtKB-KW"/>
</dbReference>
<dbReference type="InterPro" id="IPR050951">
    <property type="entry name" value="Retrovirus_Pol_polyprotein"/>
</dbReference>
<dbReference type="Pfam" id="PF17917">
    <property type="entry name" value="RT_RNaseH"/>
    <property type="match status" value="1"/>
</dbReference>
<dbReference type="GO" id="GO:0003964">
    <property type="term" value="F:RNA-directed DNA polymerase activity"/>
    <property type="evidence" value="ECO:0007669"/>
    <property type="project" value="UniProtKB-KW"/>
</dbReference>
<evidence type="ECO:0000256" key="3">
    <source>
        <dbReference type="ARBA" id="ARBA00022722"/>
    </source>
</evidence>
<dbReference type="EMBL" id="KK853379">
    <property type="protein sequence ID" value="KDR08020.1"/>
    <property type="molecule type" value="Genomic_DNA"/>
</dbReference>
<keyword evidence="9" id="KW-1185">Reference proteome</keyword>
<reference evidence="8 9" key="1">
    <citation type="journal article" date="2014" name="Nat. Commun.">
        <title>Molecular traces of alternative social organization in a termite genome.</title>
        <authorList>
            <person name="Terrapon N."/>
            <person name="Li C."/>
            <person name="Robertson H.M."/>
            <person name="Ji L."/>
            <person name="Meng X."/>
            <person name="Booth W."/>
            <person name="Chen Z."/>
            <person name="Childers C.P."/>
            <person name="Glastad K.M."/>
            <person name="Gokhale K."/>
            <person name="Gowin J."/>
            <person name="Gronenberg W."/>
            <person name="Hermansen R.A."/>
            <person name="Hu H."/>
            <person name="Hunt B.G."/>
            <person name="Huylmans A.K."/>
            <person name="Khalil S.M."/>
            <person name="Mitchell R.D."/>
            <person name="Munoz-Torres M.C."/>
            <person name="Mustard J.A."/>
            <person name="Pan H."/>
            <person name="Reese J.T."/>
            <person name="Scharf M.E."/>
            <person name="Sun F."/>
            <person name="Vogel H."/>
            <person name="Xiao J."/>
            <person name="Yang W."/>
            <person name="Yang Z."/>
            <person name="Yang Z."/>
            <person name="Zhou J."/>
            <person name="Zhu J."/>
            <person name="Brent C.S."/>
            <person name="Elsik C.G."/>
            <person name="Goodisman M.A."/>
            <person name="Liberles D.A."/>
            <person name="Roe R.M."/>
            <person name="Vargo E.L."/>
            <person name="Vilcinskas A."/>
            <person name="Wang J."/>
            <person name="Bornberg-Bauer E."/>
            <person name="Korb J."/>
            <person name="Zhang G."/>
            <person name="Liebig J."/>
        </authorList>
    </citation>
    <scope>NUCLEOTIDE SEQUENCE [LARGE SCALE GENOMIC DNA]</scope>
    <source>
        <tissue evidence="8">Whole organism</tissue>
    </source>
</reference>
<keyword evidence="5" id="KW-0378">Hydrolase</keyword>
<dbReference type="PANTHER" id="PTHR37984">
    <property type="entry name" value="PROTEIN CBG26694"/>
    <property type="match status" value="1"/>
</dbReference>
<dbReference type="STRING" id="136037.A0A067QS06"/>
<keyword evidence="6" id="KW-0695">RNA-directed DNA polymerase</keyword>
<accession>A0A067QS06</accession>
<dbReference type="SUPFAM" id="SSF56672">
    <property type="entry name" value="DNA/RNA polymerases"/>
    <property type="match status" value="1"/>
</dbReference>
<evidence type="ECO:0000256" key="6">
    <source>
        <dbReference type="ARBA" id="ARBA00022918"/>
    </source>
</evidence>
<dbReference type="GO" id="GO:0016787">
    <property type="term" value="F:hydrolase activity"/>
    <property type="evidence" value="ECO:0007669"/>
    <property type="project" value="UniProtKB-KW"/>
</dbReference>
<dbReference type="InterPro" id="IPR041373">
    <property type="entry name" value="RT_RNaseH"/>
</dbReference>
<dbReference type="InParanoid" id="A0A067QS06"/>
<dbReference type="OMA" id="GHEINIH"/>
<feature type="domain" description="Reverse transcriptase RNase H-like" evidence="7">
    <location>
        <begin position="1"/>
        <end position="84"/>
    </location>
</feature>
<dbReference type="PANTHER" id="PTHR37984:SF5">
    <property type="entry name" value="PROTEIN NYNRIN-LIKE"/>
    <property type="match status" value="1"/>
</dbReference>
<gene>
    <name evidence="8" type="ORF">L798_02437</name>
</gene>
<evidence type="ECO:0000256" key="5">
    <source>
        <dbReference type="ARBA" id="ARBA00022801"/>
    </source>
</evidence>
<dbReference type="InterPro" id="IPR043502">
    <property type="entry name" value="DNA/RNA_pol_sf"/>
</dbReference>
<keyword evidence="3" id="KW-0540">Nuclease</keyword>
<evidence type="ECO:0000313" key="8">
    <source>
        <dbReference type="EMBL" id="KDR08020.1"/>
    </source>
</evidence>
<protein>
    <submittedName>
        <fullName evidence="8">Retrovirus-related Pol polyprotein from transposon opus</fullName>
    </submittedName>
</protein>
<keyword evidence="4" id="KW-0255">Endonuclease</keyword>
<evidence type="ECO:0000313" key="9">
    <source>
        <dbReference type="Proteomes" id="UP000027135"/>
    </source>
</evidence>
<dbReference type="AlphaFoldDB" id="A0A067QS06"/>
<evidence type="ECO:0000256" key="4">
    <source>
        <dbReference type="ARBA" id="ARBA00022759"/>
    </source>
</evidence>
<organism evidence="8 9">
    <name type="scientific">Zootermopsis nevadensis</name>
    <name type="common">Dampwood termite</name>
    <dbReference type="NCBI Taxonomy" id="136037"/>
    <lineage>
        <taxon>Eukaryota</taxon>
        <taxon>Metazoa</taxon>
        <taxon>Ecdysozoa</taxon>
        <taxon>Arthropoda</taxon>
        <taxon>Hexapoda</taxon>
        <taxon>Insecta</taxon>
        <taxon>Pterygota</taxon>
        <taxon>Neoptera</taxon>
        <taxon>Polyneoptera</taxon>
        <taxon>Dictyoptera</taxon>
        <taxon>Blattodea</taxon>
        <taxon>Blattoidea</taxon>
        <taxon>Termitoidae</taxon>
        <taxon>Termopsidae</taxon>
        <taxon>Zootermopsis</taxon>
    </lineage>
</organism>
<dbReference type="CDD" id="cd09274">
    <property type="entry name" value="RNase_HI_RT_Ty3"/>
    <property type="match status" value="1"/>
</dbReference>
<sequence length="127" mass="14446">MQTDSNGETHIVSTASRVLTPIERRYSVAEQEMLAIVYALDRFRIYLFGHEINIHTDNKALSFINKCALTSNRIARWVMQIQEYNIHIKHISGASNFLAGIISRNPVGCRYRSKCTLGISHATHNDL</sequence>